<proteinExistence type="predicted"/>
<dbReference type="GO" id="GO:0005655">
    <property type="term" value="C:nucleolar ribonuclease P complex"/>
    <property type="evidence" value="ECO:0007669"/>
    <property type="project" value="InterPro"/>
</dbReference>
<evidence type="ECO:0000313" key="3">
    <source>
        <dbReference type="EMBL" id="KAK3515221.1"/>
    </source>
</evidence>
<dbReference type="GO" id="GO:0004526">
    <property type="term" value="F:ribonuclease P activity"/>
    <property type="evidence" value="ECO:0007669"/>
    <property type="project" value="TreeGrafter"/>
</dbReference>
<feature type="domain" description="Ribosomal protein eL8/eL30/eS12/Gadd45" evidence="2">
    <location>
        <begin position="135"/>
        <end position="188"/>
    </location>
</feature>
<dbReference type="SUPFAM" id="SSF55315">
    <property type="entry name" value="L30e-like"/>
    <property type="match status" value="1"/>
</dbReference>
<feature type="compositionally biased region" description="Basic residues" evidence="1">
    <location>
        <begin position="7"/>
        <end position="16"/>
    </location>
</feature>
<dbReference type="AlphaFoldDB" id="A0AAE0Q8W7"/>
<keyword evidence="4" id="KW-1185">Reference proteome</keyword>
<dbReference type="InterPro" id="IPR004038">
    <property type="entry name" value="Ribosomal_eL8/eL30/eS12/Gad45"/>
</dbReference>
<dbReference type="PANTHER" id="PTHR46948:SF1">
    <property type="entry name" value="RIBONUCLEASE P PROTEIN SUBUNIT P38"/>
    <property type="match status" value="1"/>
</dbReference>
<sequence length="308" mass="33903">MATPGKATKKEKKKPVPVKTSLNNPYDLRWKPLEKGHARFILKTVTEKLSSLDLRKQKVKVFRKWGNKRKAKKGQSDSVDTVEPTQESQNRGCADSADNAEPIQESQNRGCSDSVDNAEPTQESQNQGWTDKRLRNELAIGINEVTKGLEKNELGLVLVCASVKPPHMTSHLISLSQTRSVPACQVPGLSASLAGPLGLTSVLALGFKRQGGAFADTISALTIKVPPLDVAWVPTGTGASEPEVVQVPDETEHHQFAEKEPERGRKRKLEDSPEVKKDLLTLLQPLKVKKIVPNPSKIRKLKIKRAKK</sequence>
<feature type="compositionally biased region" description="Basic and acidic residues" evidence="1">
    <location>
        <begin position="250"/>
        <end position="274"/>
    </location>
</feature>
<dbReference type="Proteomes" id="UP001274896">
    <property type="component" value="Unassembled WGS sequence"/>
</dbReference>
<name>A0AAE0Q8W7_9TELE</name>
<feature type="region of interest" description="Disordered" evidence="1">
    <location>
        <begin position="65"/>
        <end position="130"/>
    </location>
</feature>
<dbReference type="InterPro" id="IPR042848">
    <property type="entry name" value="Rpp38"/>
</dbReference>
<dbReference type="GO" id="GO:0000172">
    <property type="term" value="C:ribonuclease MRP complex"/>
    <property type="evidence" value="ECO:0007669"/>
    <property type="project" value="InterPro"/>
</dbReference>
<evidence type="ECO:0000313" key="4">
    <source>
        <dbReference type="Proteomes" id="UP001274896"/>
    </source>
</evidence>
<dbReference type="Pfam" id="PF01248">
    <property type="entry name" value="Ribosomal_L7Ae"/>
    <property type="match status" value="1"/>
</dbReference>
<evidence type="ECO:0000259" key="2">
    <source>
        <dbReference type="Pfam" id="PF01248"/>
    </source>
</evidence>
<dbReference type="PANTHER" id="PTHR46948">
    <property type="entry name" value="RIBONUCLEASE P PROTEIN SUBUNIT P38"/>
    <property type="match status" value="1"/>
</dbReference>
<comment type="caution">
    <text evidence="3">The sequence shown here is derived from an EMBL/GenBank/DDBJ whole genome shotgun (WGS) entry which is preliminary data.</text>
</comment>
<dbReference type="GO" id="GO:0001682">
    <property type="term" value="P:tRNA 5'-leader removal"/>
    <property type="evidence" value="ECO:0007669"/>
    <property type="project" value="InterPro"/>
</dbReference>
<gene>
    <name evidence="3" type="ORF">QTP70_010623</name>
</gene>
<reference evidence="3" key="1">
    <citation type="submission" date="2023-06" db="EMBL/GenBank/DDBJ databases">
        <title>Male Hemibagrus guttatus genome.</title>
        <authorList>
            <person name="Bian C."/>
        </authorList>
    </citation>
    <scope>NUCLEOTIDE SEQUENCE</scope>
    <source>
        <strain evidence="3">Male_cb2023</strain>
        <tissue evidence="3">Muscle</tissue>
    </source>
</reference>
<dbReference type="InterPro" id="IPR029064">
    <property type="entry name" value="Ribosomal_eL30-like_sf"/>
</dbReference>
<evidence type="ECO:0000256" key="1">
    <source>
        <dbReference type="SAM" id="MobiDB-lite"/>
    </source>
</evidence>
<organism evidence="3 4">
    <name type="scientific">Hemibagrus guttatus</name>
    <dbReference type="NCBI Taxonomy" id="175788"/>
    <lineage>
        <taxon>Eukaryota</taxon>
        <taxon>Metazoa</taxon>
        <taxon>Chordata</taxon>
        <taxon>Craniata</taxon>
        <taxon>Vertebrata</taxon>
        <taxon>Euteleostomi</taxon>
        <taxon>Actinopterygii</taxon>
        <taxon>Neopterygii</taxon>
        <taxon>Teleostei</taxon>
        <taxon>Ostariophysi</taxon>
        <taxon>Siluriformes</taxon>
        <taxon>Bagridae</taxon>
        <taxon>Hemibagrus</taxon>
    </lineage>
</organism>
<protein>
    <recommendedName>
        <fullName evidence="2">Ribosomal protein eL8/eL30/eS12/Gadd45 domain-containing protein</fullName>
    </recommendedName>
</protein>
<feature type="region of interest" description="Disordered" evidence="1">
    <location>
        <begin position="247"/>
        <end position="274"/>
    </location>
</feature>
<dbReference type="GO" id="GO:0001650">
    <property type="term" value="C:fibrillar center"/>
    <property type="evidence" value="ECO:0007669"/>
    <property type="project" value="TreeGrafter"/>
</dbReference>
<accession>A0AAE0Q8W7</accession>
<feature type="region of interest" description="Disordered" evidence="1">
    <location>
        <begin position="1"/>
        <end position="30"/>
    </location>
</feature>
<dbReference type="EMBL" id="JAUCMX010000020">
    <property type="protein sequence ID" value="KAK3515221.1"/>
    <property type="molecule type" value="Genomic_DNA"/>
</dbReference>
<dbReference type="Gene3D" id="3.30.1330.30">
    <property type="match status" value="1"/>
</dbReference>
<feature type="compositionally biased region" description="Polar residues" evidence="1">
    <location>
        <begin position="104"/>
        <end position="129"/>
    </location>
</feature>
<dbReference type="GO" id="GO:0033204">
    <property type="term" value="F:ribonuclease P RNA binding"/>
    <property type="evidence" value="ECO:0007669"/>
    <property type="project" value="TreeGrafter"/>
</dbReference>
<feature type="compositionally biased region" description="Polar residues" evidence="1">
    <location>
        <begin position="76"/>
        <end position="91"/>
    </location>
</feature>